<comment type="function">
    <text evidence="9">Regulatory subunit of the SLX1-SLX4 structure-specific endonuclease that resolves DNA secondary structures generated during DNA repair and recombination. Has endonuclease activity towards branched DNA substrates, introducing single-strand cuts in duplex DNA close to junctions with ss-DNA.</text>
</comment>
<keyword evidence="11" id="KW-0540">Nuclease</keyword>
<evidence type="ECO:0000256" key="1">
    <source>
        <dbReference type="ARBA" id="ARBA00004123"/>
    </source>
</evidence>
<evidence type="ECO:0000256" key="5">
    <source>
        <dbReference type="ARBA" id="ARBA00023172"/>
    </source>
</evidence>
<accession>A0A8H3J9E4</accession>
<dbReference type="GO" id="GO:0003677">
    <property type="term" value="F:DNA binding"/>
    <property type="evidence" value="ECO:0007669"/>
    <property type="project" value="InterPro"/>
</dbReference>
<protein>
    <recommendedName>
        <fullName evidence="8 9">Structure-specific endonuclease subunit SLX4</fullName>
    </recommendedName>
</protein>
<dbReference type="InterPro" id="IPR027784">
    <property type="entry name" value="Slx4_ascomycetes"/>
</dbReference>
<feature type="region of interest" description="Disordered" evidence="10">
    <location>
        <begin position="671"/>
        <end position="786"/>
    </location>
</feature>
<feature type="compositionally biased region" description="Basic and acidic residues" evidence="10">
    <location>
        <begin position="110"/>
        <end position="141"/>
    </location>
</feature>
<feature type="region of interest" description="Disordered" evidence="10">
    <location>
        <begin position="77"/>
        <end position="179"/>
    </location>
</feature>
<keyword evidence="3 9" id="KW-0597">Phosphoprotein</keyword>
<keyword evidence="12" id="KW-1185">Reference proteome</keyword>
<dbReference type="GO" id="GO:0033557">
    <property type="term" value="C:Slx1-Slx4 complex"/>
    <property type="evidence" value="ECO:0007669"/>
    <property type="project" value="UniProtKB-UniRule"/>
</dbReference>
<dbReference type="InterPro" id="IPR018574">
    <property type="entry name" value="Structure-sp_endonuc_su_Slx4"/>
</dbReference>
<dbReference type="GO" id="GO:0006260">
    <property type="term" value="P:DNA replication"/>
    <property type="evidence" value="ECO:0007669"/>
    <property type="project" value="InterPro"/>
</dbReference>
<evidence type="ECO:0000313" key="12">
    <source>
        <dbReference type="Proteomes" id="UP000664203"/>
    </source>
</evidence>
<evidence type="ECO:0000313" key="11">
    <source>
        <dbReference type="EMBL" id="CAF9943032.1"/>
    </source>
</evidence>
<feature type="compositionally biased region" description="Polar residues" evidence="10">
    <location>
        <begin position="398"/>
        <end position="409"/>
    </location>
</feature>
<dbReference type="SMART" id="SM00384">
    <property type="entry name" value="AT_hook"/>
    <property type="match status" value="2"/>
</dbReference>
<keyword evidence="11" id="KW-0255">Endonuclease</keyword>
<feature type="region of interest" description="Disordered" evidence="10">
    <location>
        <begin position="594"/>
        <end position="618"/>
    </location>
</feature>
<evidence type="ECO:0000256" key="6">
    <source>
        <dbReference type="ARBA" id="ARBA00023204"/>
    </source>
</evidence>
<keyword evidence="5 9" id="KW-0233">DNA recombination</keyword>
<gene>
    <name evidence="9 11" type="primary">SLX4</name>
    <name evidence="11" type="ORF">ALECFALPRED_010450</name>
</gene>
<dbReference type="Proteomes" id="UP000664203">
    <property type="component" value="Unassembled WGS sequence"/>
</dbReference>
<evidence type="ECO:0000256" key="3">
    <source>
        <dbReference type="ARBA" id="ARBA00022553"/>
    </source>
</evidence>
<dbReference type="OrthoDB" id="5349119at2759"/>
<evidence type="ECO:0000256" key="8">
    <source>
        <dbReference type="ARBA" id="ARBA00029496"/>
    </source>
</evidence>
<dbReference type="GO" id="GO:0017108">
    <property type="term" value="F:5'-flap endonuclease activity"/>
    <property type="evidence" value="ECO:0007669"/>
    <property type="project" value="InterPro"/>
</dbReference>
<evidence type="ECO:0000256" key="2">
    <source>
        <dbReference type="ARBA" id="ARBA00006661"/>
    </source>
</evidence>
<dbReference type="GO" id="GO:0006310">
    <property type="term" value="P:DNA recombination"/>
    <property type="evidence" value="ECO:0007669"/>
    <property type="project" value="UniProtKB-UniRule"/>
</dbReference>
<proteinExistence type="inferred from homology"/>
<comment type="similarity">
    <text evidence="2 9">Belongs to the SLX4 family.</text>
</comment>
<dbReference type="Pfam" id="PF02178">
    <property type="entry name" value="AT_hook"/>
    <property type="match status" value="2"/>
</dbReference>
<dbReference type="Pfam" id="PF09494">
    <property type="entry name" value="Slx4"/>
    <property type="match status" value="1"/>
</dbReference>
<comment type="subcellular location">
    <subcellularLocation>
        <location evidence="1 9">Nucleus</location>
    </subcellularLocation>
</comment>
<comment type="subunit">
    <text evidence="9">Forms a heterodimer with SLX1.</text>
</comment>
<organism evidence="11 12">
    <name type="scientific">Alectoria fallacina</name>
    <dbReference type="NCBI Taxonomy" id="1903189"/>
    <lineage>
        <taxon>Eukaryota</taxon>
        <taxon>Fungi</taxon>
        <taxon>Dikarya</taxon>
        <taxon>Ascomycota</taxon>
        <taxon>Pezizomycotina</taxon>
        <taxon>Lecanoromycetes</taxon>
        <taxon>OSLEUM clade</taxon>
        <taxon>Lecanoromycetidae</taxon>
        <taxon>Lecanorales</taxon>
        <taxon>Lecanorineae</taxon>
        <taxon>Parmeliaceae</taxon>
        <taxon>Alectoria</taxon>
    </lineage>
</organism>
<feature type="region of interest" description="Disordered" evidence="10">
    <location>
        <begin position="378"/>
        <end position="413"/>
    </location>
</feature>
<reference evidence="11" key="1">
    <citation type="submission" date="2021-03" db="EMBL/GenBank/DDBJ databases">
        <authorList>
            <person name="Tagirdzhanova G."/>
        </authorList>
    </citation>
    <scope>NUCLEOTIDE SEQUENCE</scope>
</reference>
<feature type="region of interest" description="Disordered" evidence="10">
    <location>
        <begin position="458"/>
        <end position="479"/>
    </location>
</feature>
<dbReference type="AlphaFoldDB" id="A0A8H3J9E4"/>
<comment type="caution">
    <text evidence="11">The sequence shown here is derived from an EMBL/GenBank/DDBJ whole genome shotgun (WGS) entry which is preliminary data.</text>
</comment>
<dbReference type="GO" id="GO:0006281">
    <property type="term" value="P:DNA repair"/>
    <property type="evidence" value="ECO:0007669"/>
    <property type="project" value="UniProtKB-UniRule"/>
</dbReference>
<dbReference type="CDD" id="cd22999">
    <property type="entry name" value="SAP_SLX4"/>
    <property type="match status" value="1"/>
</dbReference>
<feature type="compositionally biased region" description="Low complexity" evidence="10">
    <location>
        <begin position="740"/>
        <end position="749"/>
    </location>
</feature>
<feature type="compositionally biased region" description="Polar residues" evidence="10">
    <location>
        <begin position="676"/>
        <end position="689"/>
    </location>
</feature>
<dbReference type="EMBL" id="CAJPDR010000868">
    <property type="protein sequence ID" value="CAF9943032.1"/>
    <property type="molecule type" value="Genomic_DNA"/>
</dbReference>
<dbReference type="PRINTS" id="PR00929">
    <property type="entry name" value="ATHOOK"/>
</dbReference>
<evidence type="ECO:0000256" key="4">
    <source>
        <dbReference type="ARBA" id="ARBA00022763"/>
    </source>
</evidence>
<sequence>MAMAAVVLSSSPSCSPIAITPPHAAAAAMSSSPGLPSPSLLFSKMGSSLVSGSRATPIPTDAVPEFASASTLLRRARSIDETGSPSSTKAAGLSERYDLQSSGKVMNQPEELRGKNEEVPAFKKPRVLHEKRPDTTQEKIARTSAVRSANAVEKADILAPKKTRKKKNKDESEAQTTIKKTKIIKPGAVKSGKIAVGSTKKGKAAVSVLLRPPASTQEEDLRAREEFRDLCLEKAITRRKEWTPCKDTAPDPILQYDFEKSIDPKVLVDAPSVSEPLISRFGNLLGDFGFAQKEGTSVGICETTRQGNDEAMMKRRKIELVNGVPAPRISEKLKKCKSPKKKPQTVTEKATAPFAPIEALATPSLLQYLGAPTAESVNAIDNSDTPVTVRRRPPVKKTATSKPKTTQAKKSVKKQPILLSPESAMKTARNQELIFGTSSQLAREESPTLIRDLQQAMKESESTVEQKQPPAKDYEFLDLPSGRSRSSNVRAITASKSLWSAASRDIDGSLVEVEIVNLADTPKPFRATRQPISVLKMPDSSEPQPKAQEDRAPSNADQGVPIPSKLNMNDTPDLRQQIHERDLIIPRSVAEAALKTRPKSKSPVKKDSTAKPATNQMPNYKGFTDVQLSKEIASYGFKSIKKRETMIMLLEKCWESKMSMALQEVPANVSLPQPVAENTNTETSKQTSPSKKRGRPPKSSDQVVAIAGKVDGVTPKKPRGRPKKDPTATTPSKRKRKSKVALSDALVSAADDEIYDSSPPTPSPPRRHIPPKSPGQLPLSQPLGISTNNATTAIKGKDRGFLLSQITKAITTFPPTNDVKNLTWYEKMLMYDPIVLEDLTVWLNTEGLGRVGEDDEVGPSLVKEWCEERSVCCLWRENLRGGARERW</sequence>
<feature type="region of interest" description="Disordered" evidence="10">
    <location>
        <begin position="529"/>
        <end position="569"/>
    </location>
</feature>
<keyword evidence="11" id="KW-0378">Hydrolase</keyword>
<evidence type="ECO:0000256" key="7">
    <source>
        <dbReference type="ARBA" id="ARBA00023242"/>
    </source>
</evidence>
<name>A0A8H3J9E4_9LECA</name>
<keyword evidence="4 9" id="KW-0227">DNA damage</keyword>
<evidence type="ECO:0000256" key="9">
    <source>
        <dbReference type="HAMAP-Rule" id="MF_03110"/>
    </source>
</evidence>
<keyword evidence="6 9" id="KW-0234">DNA repair</keyword>
<dbReference type="HAMAP" id="MF_03110">
    <property type="entry name" value="Endonuc_su_Slx4"/>
    <property type="match status" value="1"/>
</dbReference>
<dbReference type="InterPro" id="IPR017956">
    <property type="entry name" value="AT_hook_DNA-bd_motif"/>
</dbReference>
<comment type="PTM">
    <text evidence="9">Phosphorylated in response to DNA damage.</text>
</comment>
<keyword evidence="7 9" id="KW-0539">Nucleus</keyword>
<evidence type="ECO:0000256" key="10">
    <source>
        <dbReference type="SAM" id="MobiDB-lite"/>
    </source>
</evidence>